<keyword evidence="11" id="KW-0963">Cytoplasm</keyword>
<keyword evidence="1 11" id="KW-0698">rRNA processing</keyword>
<dbReference type="AlphaFoldDB" id="A0A511XA01"/>
<protein>
    <recommendedName>
        <fullName evidence="7 11">Ribosomal RNA large subunit methyltransferase E</fullName>
        <ecNumber evidence="6 11">2.1.1.166</ecNumber>
    </recommendedName>
    <alternativeName>
        <fullName evidence="9 11">23S rRNA Um2552 methyltransferase</fullName>
    </alternativeName>
    <alternativeName>
        <fullName evidence="8 11">rRNA (uridine-2'-O-)-methyltransferase</fullName>
    </alternativeName>
</protein>
<comment type="subcellular location">
    <subcellularLocation>
        <location evidence="11">Cytoplasm</location>
    </subcellularLocation>
</comment>
<dbReference type="RefSeq" id="WP_084440743.1">
    <property type="nucleotide sequence ID" value="NZ_BAPG01000121.1"/>
</dbReference>
<evidence type="ECO:0000256" key="8">
    <source>
        <dbReference type="ARBA" id="ARBA00041995"/>
    </source>
</evidence>
<dbReference type="Gene3D" id="3.40.50.150">
    <property type="entry name" value="Vaccinia Virus protein VP39"/>
    <property type="match status" value="1"/>
</dbReference>
<feature type="compositionally biased region" description="Low complexity" evidence="12">
    <location>
        <begin position="39"/>
        <end position="53"/>
    </location>
</feature>
<feature type="domain" description="Ribosomal RNA methyltransferase FtsJ" evidence="13">
    <location>
        <begin position="94"/>
        <end position="267"/>
    </location>
</feature>
<dbReference type="HAMAP" id="MF_01547">
    <property type="entry name" value="RNA_methyltr_E"/>
    <property type="match status" value="1"/>
</dbReference>
<keyword evidence="15" id="KW-1185">Reference proteome</keyword>
<evidence type="ECO:0000313" key="15">
    <source>
        <dbReference type="Proteomes" id="UP000321635"/>
    </source>
</evidence>
<dbReference type="EMBL" id="BJYF01000008">
    <property type="protein sequence ID" value="GEN59769.1"/>
    <property type="molecule type" value="Genomic_DNA"/>
</dbReference>
<evidence type="ECO:0000256" key="6">
    <source>
        <dbReference type="ARBA" id="ARBA00038861"/>
    </source>
</evidence>
<evidence type="ECO:0000256" key="3">
    <source>
        <dbReference type="ARBA" id="ARBA00022679"/>
    </source>
</evidence>
<evidence type="ECO:0000256" key="5">
    <source>
        <dbReference type="ARBA" id="ARBA00037569"/>
    </source>
</evidence>
<dbReference type="InterPro" id="IPR029063">
    <property type="entry name" value="SAM-dependent_MTases_sf"/>
</dbReference>
<dbReference type="GO" id="GO:0008650">
    <property type="term" value="F:rRNA (uridine-2'-O-)-methyltransferase activity"/>
    <property type="evidence" value="ECO:0007669"/>
    <property type="project" value="UniProtKB-UniRule"/>
</dbReference>
<dbReference type="PANTHER" id="PTHR10920:SF18">
    <property type="entry name" value="RRNA METHYLTRANSFERASE 2, MITOCHONDRIAL"/>
    <property type="match status" value="1"/>
</dbReference>
<sequence length="273" mass="29174">MSKSSSDGETPTDRNPGRKSDVRKAAQARVPGRGQTRKAAPGARDGAADGAAPTSLRTKSVSLKKTRGKTTAQQRWLARQLNDPYVQAAQKQGWRSRAAFKLIELDDRFHLIKPGQRVLDLGAAPGGWTQVAVKRGAARVVGVDLLPVEPVAGAEIVEGDFTDPDLPARLIEMLGGKPNVVLSDMAPNTTGHAPTDHLRIIGLAESALDFAIEVLADGGSFVAKVFQGGSEKQMLEPMKKLFESVRHAKPPASRKDSSELYVVATGFRPNRGA</sequence>
<proteinExistence type="inferred from homology"/>
<evidence type="ECO:0000256" key="10">
    <source>
        <dbReference type="ARBA" id="ARBA00048970"/>
    </source>
</evidence>
<feature type="binding site" evidence="11">
    <location>
        <position position="184"/>
    </location>
    <ligand>
        <name>S-adenosyl-L-methionine</name>
        <dbReference type="ChEBI" id="CHEBI:59789"/>
    </ligand>
</feature>
<feature type="binding site" evidence="11">
    <location>
        <position position="126"/>
    </location>
    <ligand>
        <name>S-adenosyl-L-methionine</name>
        <dbReference type="ChEBI" id="CHEBI:59789"/>
    </ligand>
</feature>
<keyword evidence="2 11" id="KW-0489">Methyltransferase</keyword>
<comment type="similarity">
    <text evidence="11">Belongs to the class I-like SAM-binding methyltransferase superfamily. RNA methyltransferase RlmE family.</text>
</comment>
<evidence type="ECO:0000259" key="13">
    <source>
        <dbReference type="Pfam" id="PF01728"/>
    </source>
</evidence>
<evidence type="ECO:0000256" key="11">
    <source>
        <dbReference type="HAMAP-Rule" id="MF_01547"/>
    </source>
</evidence>
<dbReference type="Pfam" id="PF01728">
    <property type="entry name" value="FtsJ"/>
    <property type="match status" value="1"/>
</dbReference>
<feature type="compositionally biased region" description="Basic and acidic residues" evidence="12">
    <location>
        <begin position="11"/>
        <end position="24"/>
    </location>
</feature>
<comment type="catalytic activity">
    <reaction evidence="10 11">
        <text>uridine(2552) in 23S rRNA + S-adenosyl-L-methionine = 2'-O-methyluridine(2552) in 23S rRNA + S-adenosyl-L-homocysteine + H(+)</text>
        <dbReference type="Rhea" id="RHEA:42720"/>
        <dbReference type="Rhea" id="RHEA-COMP:10202"/>
        <dbReference type="Rhea" id="RHEA-COMP:10203"/>
        <dbReference type="ChEBI" id="CHEBI:15378"/>
        <dbReference type="ChEBI" id="CHEBI:57856"/>
        <dbReference type="ChEBI" id="CHEBI:59789"/>
        <dbReference type="ChEBI" id="CHEBI:65315"/>
        <dbReference type="ChEBI" id="CHEBI:74478"/>
        <dbReference type="EC" id="2.1.1.166"/>
    </reaction>
</comment>
<dbReference type="GO" id="GO:0005737">
    <property type="term" value="C:cytoplasm"/>
    <property type="evidence" value="ECO:0007669"/>
    <property type="project" value="UniProtKB-SubCell"/>
</dbReference>
<evidence type="ECO:0000256" key="4">
    <source>
        <dbReference type="ARBA" id="ARBA00022691"/>
    </source>
</evidence>
<dbReference type="STRING" id="1120919.GCA_000429165_02226"/>
<keyword evidence="4 11" id="KW-0949">S-adenosyl-L-methionine</keyword>
<evidence type="ECO:0000256" key="7">
    <source>
        <dbReference type="ARBA" id="ARBA00041129"/>
    </source>
</evidence>
<evidence type="ECO:0000256" key="2">
    <source>
        <dbReference type="ARBA" id="ARBA00022603"/>
    </source>
</evidence>
<name>A0A511XA01_9PROT</name>
<dbReference type="InterPro" id="IPR050082">
    <property type="entry name" value="RNA_methyltr_RlmE"/>
</dbReference>
<evidence type="ECO:0000313" key="14">
    <source>
        <dbReference type="EMBL" id="GEN59769.1"/>
    </source>
</evidence>
<feature type="active site" description="Proton acceptor" evidence="11">
    <location>
        <position position="224"/>
    </location>
</feature>
<dbReference type="Proteomes" id="UP000321635">
    <property type="component" value="Unassembled WGS sequence"/>
</dbReference>
<dbReference type="OrthoDB" id="9790080at2"/>
<feature type="binding site" evidence="11">
    <location>
        <position position="128"/>
    </location>
    <ligand>
        <name>S-adenosyl-L-methionine</name>
        <dbReference type="ChEBI" id="CHEBI:59789"/>
    </ligand>
</feature>
<feature type="binding site" evidence="11">
    <location>
        <position position="144"/>
    </location>
    <ligand>
        <name>S-adenosyl-L-methionine</name>
        <dbReference type="ChEBI" id="CHEBI:59789"/>
    </ligand>
</feature>
<gene>
    <name evidence="11 14" type="primary">rlmE</name>
    <name evidence="11" type="synonym">ftsJ</name>
    <name evidence="11" type="synonym">rrmJ</name>
    <name evidence="14" type="ORF">ANI02nite_16530</name>
</gene>
<dbReference type="InterPro" id="IPR002877">
    <property type="entry name" value="RNA_MeTrfase_FtsJ_dom"/>
</dbReference>
<dbReference type="EC" id="2.1.1.166" evidence="6 11"/>
<comment type="function">
    <text evidence="5 11">Specifically methylates the uridine in position 2552 of 23S rRNA at the 2'-O position of the ribose in the fully assembled 50S ribosomal subunit.</text>
</comment>
<dbReference type="InterPro" id="IPR015507">
    <property type="entry name" value="rRNA-MeTfrase_E"/>
</dbReference>
<feature type="region of interest" description="Disordered" evidence="12">
    <location>
        <begin position="1"/>
        <end position="71"/>
    </location>
</feature>
<accession>A0A511XA01</accession>
<dbReference type="SUPFAM" id="SSF53335">
    <property type="entry name" value="S-adenosyl-L-methionine-dependent methyltransferases"/>
    <property type="match status" value="1"/>
</dbReference>
<organism evidence="14 15">
    <name type="scientific">Acetobacter nitrogenifigens DSM 23921 = NBRC 105050</name>
    <dbReference type="NCBI Taxonomy" id="1120919"/>
    <lineage>
        <taxon>Bacteria</taxon>
        <taxon>Pseudomonadati</taxon>
        <taxon>Pseudomonadota</taxon>
        <taxon>Alphaproteobacteria</taxon>
        <taxon>Acetobacterales</taxon>
        <taxon>Acetobacteraceae</taxon>
        <taxon>Acetobacter</taxon>
    </lineage>
</organism>
<evidence type="ECO:0000256" key="9">
    <source>
        <dbReference type="ARBA" id="ARBA00042745"/>
    </source>
</evidence>
<keyword evidence="3 11" id="KW-0808">Transferase</keyword>
<feature type="binding site" evidence="11">
    <location>
        <position position="160"/>
    </location>
    <ligand>
        <name>S-adenosyl-L-methionine</name>
        <dbReference type="ChEBI" id="CHEBI:59789"/>
    </ligand>
</feature>
<dbReference type="PANTHER" id="PTHR10920">
    <property type="entry name" value="RIBOSOMAL RNA METHYLTRANSFERASE"/>
    <property type="match status" value="1"/>
</dbReference>
<evidence type="ECO:0000256" key="12">
    <source>
        <dbReference type="SAM" id="MobiDB-lite"/>
    </source>
</evidence>
<reference evidence="14 15" key="1">
    <citation type="submission" date="2019-07" db="EMBL/GenBank/DDBJ databases">
        <title>Whole genome shotgun sequence of Acetobacter nitrogenifigens NBRC 105050.</title>
        <authorList>
            <person name="Hosoyama A."/>
            <person name="Uohara A."/>
            <person name="Ohji S."/>
            <person name="Ichikawa N."/>
        </authorList>
    </citation>
    <scope>NUCLEOTIDE SEQUENCE [LARGE SCALE GENOMIC DNA]</scope>
    <source>
        <strain evidence="14 15">NBRC 105050</strain>
    </source>
</reference>
<comment type="caution">
    <text evidence="14">The sequence shown here is derived from an EMBL/GenBank/DDBJ whole genome shotgun (WGS) entry which is preliminary data.</text>
</comment>
<evidence type="ECO:0000256" key="1">
    <source>
        <dbReference type="ARBA" id="ARBA00022552"/>
    </source>
</evidence>